<keyword evidence="7 13" id="KW-0378">Hydrolase</keyword>
<evidence type="ECO:0000259" key="14">
    <source>
        <dbReference type="Pfam" id="PF01930"/>
    </source>
</evidence>
<dbReference type="Pfam" id="PF01930">
    <property type="entry name" value="Cas_Cas4"/>
    <property type="match status" value="1"/>
</dbReference>
<accession>A0ABN6SGU0</accession>
<evidence type="ECO:0000256" key="11">
    <source>
        <dbReference type="ARBA" id="ARBA00023118"/>
    </source>
</evidence>
<evidence type="ECO:0000256" key="13">
    <source>
        <dbReference type="RuleBase" id="RU365022"/>
    </source>
</evidence>
<evidence type="ECO:0000313" key="15">
    <source>
        <dbReference type="EMBL" id="BDR55227.1"/>
    </source>
</evidence>
<organism evidence="15 16">
    <name type="scientific">Bombiscardovia apis</name>
    <dbReference type="NCBI Taxonomy" id="2932182"/>
    <lineage>
        <taxon>Bacteria</taxon>
        <taxon>Bacillati</taxon>
        <taxon>Actinomycetota</taxon>
        <taxon>Actinomycetes</taxon>
        <taxon>Bifidobacteriales</taxon>
        <taxon>Bifidobacteriaceae</taxon>
        <taxon>Bombiscardovia</taxon>
    </lineage>
</organism>
<comment type="cofactor">
    <cofactor evidence="13">
        <name>iron-sulfur cluster</name>
        <dbReference type="ChEBI" id="CHEBI:30408"/>
    </cofactor>
</comment>
<proteinExistence type="inferred from homology"/>
<keyword evidence="5 13" id="KW-0540">Nuclease</keyword>
<evidence type="ECO:0000313" key="16">
    <source>
        <dbReference type="Proteomes" id="UP001321748"/>
    </source>
</evidence>
<keyword evidence="16" id="KW-1185">Reference proteome</keyword>
<evidence type="ECO:0000256" key="9">
    <source>
        <dbReference type="ARBA" id="ARBA00023004"/>
    </source>
</evidence>
<evidence type="ECO:0000256" key="2">
    <source>
        <dbReference type="ARBA" id="ARBA00009189"/>
    </source>
</evidence>
<dbReference type="InterPro" id="IPR011604">
    <property type="entry name" value="PDDEXK-like_dom_sf"/>
</dbReference>
<dbReference type="PANTHER" id="PTHR36531:SF6">
    <property type="entry name" value="DNA REPLICATION ATP-DEPENDENT HELICASE_NUCLEASE DNA2"/>
    <property type="match status" value="1"/>
</dbReference>
<reference evidence="15 16" key="1">
    <citation type="journal article" date="2023" name="Microbiol. Spectr.">
        <title>Symbiosis of Carpenter Bees with Uncharacterized Lactic Acid Bacteria Showing NAD Auxotrophy.</title>
        <authorList>
            <person name="Kawasaki S."/>
            <person name="Ozawa K."/>
            <person name="Mori T."/>
            <person name="Yamamoto A."/>
            <person name="Ito M."/>
            <person name="Ohkuma M."/>
            <person name="Sakamoto M."/>
            <person name="Matsutani M."/>
        </authorList>
    </citation>
    <scope>NUCLEOTIDE SEQUENCE [LARGE SCALE GENOMIC DNA]</scope>
    <source>
        <strain evidence="15 16">KimH</strain>
    </source>
</reference>
<keyword evidence="12 13" id="KW-0464">Manganese</keyword>
<evidence type="ECO:0000256" key="7">
    <source>
        <dbReference type="ARBA" id="ARBA00022801"/>
    </source>
</evidence>
<dbReference type="InterPro" id="IPR022765">
    <property type="entry name" value="Dna2/Cas4_DUF83"/>
</dbReference>
<dbReference type="NCBIfam" id="TIGR00372">
    <property type="entry name" value="cas4"/>
    <property type="match status" value="1"/>
</dbReference>
<dbReference type="RefSeq" id="WP_317642728.1">
    <property type="nucleotide sequence ID" value="NZ_AP026800.1"/>
</dbReference>
<evidence type="ECO:0000256" key="6">
    <source>
        <dbReference type="ARBA" id="ARBA00022723"/>
    </source>
</evidence>
<comment type="cofactor">
    <cofactor evidence="13">
        <name>Mg(2+)</name>
        <dbReference type="ChEBI" id="CHEBI:18420"/>
    </cofactor>
    <cofactor evidence="13">
        <name>Mn(2+)</name>
        <dbReference type="ChEBI" id="CHEBI:29035"/>
    </cofactor>
    <text evidence="13">Mg(2+) or Mn(2+) required for ssDNA cleavage activity.</text>
</comment>
<comment type="cofactor">
    <cofactor evidence="1">
        <name>[4Fe-4S] cluster</name>
        <dbReference type="ChEBI" id="CHEBI:49883"/>
    </cofactor>
</comment>
<feature type="domain" description="DUF83" evidence="14">
    <location>
        <begin position="30"/>
        <end position="217"/>
    </location>
</feature>
<evidence type="ECO:0000256" key="1">
    <source>
        <dbReference type="ARBA" id="ARBA00001966"/>
    </source>
</evidence>
<gene>
    <name evidence="15" type="ORF">KIMH_13380</name>
</gene>
<dbReference type="InterPro" id="IPR051827">
    <property type="entry name" value="Cas4_exonuclease"/>
</dbReference>
<comment type="similarity">
    <text evidence="2 13">Belongs to the CRISPR-associated exonuclease Cas4 family.</text>
</comment>
<name>A0ABN6SGU0_9BIFI</name>
<dbReference type="EC" id="3.1.12.1" evidence="3 13"/>
<dbReference type="Proteomes" id="UP001321748">
    <property type="component" value="Chromosome"/>
</dbReference>
<keyword evidence="9 13" id="KW-0408">Iron</keyword>
<protein>
    <recommendedName>
        <fullName evidence="4 13">CRISPR-associated exonuclease Cas4</fullName>
        <ecNumber evidence="3 13">3.1.12.1</ecNumber>
    </recommendedName>
</protein>
<evidence type="ECO:0000256" key="5">
    <source>
        <dbReference type="ARBA" id="ARBA00022722"/>
    </source>
</evidence>
<evidence type="ECO:0000256" key="12">
    <source>
        <dbReference type="ARBA" id="ARBA00023211"/>
    </source>
</evidence>
<comment type="function">
    <text evidence="13">CRISPR (clustered regularly interspaced short palindromic repeat) is an adaptive immune system that provides protection against mobile genetic elements (viruses, transposable elements and conjugative plasmids). CRISPR clusters contain sequences complementary to antecedent mobile elements and target invading nucleic acids. CRISPR clusters are transcribed and processed into CRISPR RNA (crRNA).</text>
</comment>
<evidence type="ECO:0000256" key="8">
    <source>
        <dbReference type="ARBA" id="ARBA00022839"/>
    </source>
</evidence>
<dbReference type="InterPro" id="IPR013343">
    <property type="entry name" value="CRISPR-assoc_prot_Cas4"/>
</dbReference>
<keyword evidence="11 13" id="KW-0051">Antiviral defense</keyword>
<evidence type="ECO:0000256" key="4">
    <source>
        <dbReference type="ARBA" id="ARBA00020049"/>
    </source>
</evidence>
<dbReference type="PANTHER" id="PTHR36531">
    <property type="entry name" value="CRISPR-ASSOCIATED EXONUCLEASE CAS4"/>
    <property type="match status" value="1"/>
</dbReference>
<keyword evidence="6 13" id="KW-0479">Metal-binding</keyword>
<sequence length="245" mass="28104">MNMLSEDDSLSVRSTVRPVEYPEDDWLALSGVQHYEFCKRQWALIHIEQLWTDNARTVAGDLEHKRAHDYSASEKRGDTLILRDLRVFSKMLGVVGDCDIVEFQASEDGVQLHGRKGKWLPYPVEYKYGTSKTNNADRLQLCGQAMCLEEMLSCHIDEGALFYQRTKRRERVEFSEELRAQVVNAFADMHELFQRGYTPTVKNQRGCSNCSLKDLCLPELMKAKTQSARAYIDSIVAGALEEDLR</sequence>
<keyword evidence="8 13" id="KW-0269">Exonuclease</keyword>
<evidence type="ECO:0000256" key="10">
    <source>
        <dbReference type="ARBA" id="ARBA00023014"/>
    </source>
</evidence>
<keyword evidence="10 13" id="KW-0411">Iron-sulfur</keyword>
<dbReference type="EMBL" id="AP026800">
    <property type="protein sequence ID" value="BDR55227.1"/>
    <property type="molecule type" value="Genomic_DNA"/>
</dbReference>
<evidence type="ECO:0000256" key="3">
    <source>
        <dbReference type="ARBA" id="ARBA00012768"/>
    </source>
</evidence>
<dbReference type="Gene3D" id="3.90.320.10">
    <property type="match status" value="1"/>
</dbReference>